<accession>A0A6P8HBU5</accession>
<dbReference type="Proteomes" id="UP000515163">
    <property type="component" value="Unplaced"/>
</dbReference>
<dbReference type="GeneID" id="116290911"/>
<dbReference type="RefSeq" id="XP_031553889.1">
    <property type="nucleotide sequence ID" value="XM_031698029.1"/>
</dbReference>
<dbReference type="AlphaFoldDB" id="A0A6P8HBU5"/>
<organism evidence="2 3">
    <name type="scientific">Actinia tenebrosa</name>
    <name type="common">Australian red waratah sea anemone</name>
    <dbReference type="NCBI Taxonomy" id="6105"/>
    <lineage>
        <taxon>Eukaryota</taxon>
        <taxon>Metazoa</taxon>
        <taxon>Cnidaria</taxon>
        <taxon>Anthozoa</taxon>
        <taxon>Hexacorallia</taxon>
        <taxon>Actiniaria</taxon>
        <taxon>Actiniidae</taxon>
        <taxon>Actinia</taxon>
    </lineage>
</organism>
<proteinExistence type="predicted"/>
<gene>
    <name evidence="3" type="primary">LOC116290911</name>
</gene>
<dbReference type="GO" id="GO:0005814">
    <property type="term" value="C:centriole"/>
    <property type="evidence" value="ECO:0007669"/>
    <property type="project" value="TreeGrafter"/>
</dbReference>
<dbReference type="KEGG" id="aten:116290911"/>
<sequence>MDAVIAVEPDLNAIINEYLHFLGYEKTCATLSEELRVLGKPEITSGTPLRNDSQISEMQTQALIAFDNGKYQDFFPIWNNQVPSSVQNMASTCQKLEFNLHIYFAVYPITNGRHNKLELERSMRVFKSYLENKGSGLSQTTEFLPFYALPFVPDPTTHPSFKPIFTVSIYTVPIRLFTFNTLTYFLVH</sequence>
<dbReference type="InterPro" id="IPR048957">
    <property type="entry name" value="ARMC9_LisH"/>
</dbReference>
<dbReference type="OrthoDB" id="538223at2759"/>
<dbReference type="InterPro" id="IPR040369">
    <property type="entry name" value="ARMC9"/>
</dbReference>
<dbReference type="Pfam" id="PF23138">
    <property type="entry name" value="CTLH_Armc9"/>
    <property type="match status" value="1"/>
</dbReference>
<name>A0A6P8HBU5_ACTTE</name>
<evidence type="ECO:0000259" key="1">
    <source>
        <dbReference type="Pfam" id="PF23138"/>
    </source>
</evidence>
<keyword evidence="2" id="KW-1185">Reference proteome</keyword>
<dbReference type="GO" id="GO:0097542">
    <property type="term" value="C:ciliary tip"/>
    <property type="evidence" value="ECO:0007669"/>
    <property type="project" value="TreeGrafter"/>
</dbReference>
<dbReference type="PROSITE" id="PS50896">
    <property type="entry name" value="LISH"/>
    <property type="match status" value="1"/>
</dbReference>
<evidence type="ECO:0000313" key="3">
    <source>
        <dbReference type="RefSeq" id="XP_031553889.1"/>
    </source>
</evidence>
<dbReference type="Pfam" id="PF21051">
    <property type="entry name" value="ARMC9_LisH"/>
    <property type="match status" value="1"/>
</dbReference>
<dbReference type="InterPro" id="IPR006594">
    <property type="entry name" value="LisH"/>
</dbReference>
<dbReference type="PANTHER" id="PTHR14881:SF4">
    <property type="entry name" value="LISH DOMAIN-CONTAINING PROTEIN ARMC9"/>
    <property type="match status" value="1"/>
</dbReference>
<reference evidence="3" key="1">
    <citation type="submission" date="2025-08" db="UniProtKB">
        <authorList>
            <consortium name="RefSeq"/>
        </authorList>
    </citation>
    <scope>IDENTIFICATION</scope>
    <source>
        <tissue evidence="3">Tentacle</tissue>
    </source>
</reference>
<feature type="domain" description="ARMC9 CTLH-like" evidence="1">
    <location>
        <begin position="58"/>
        <end position="167"/>
    </location>
</feature>
<protein>
    <submittedName>
        <fullName evidence="3">LisH domain-containing protein ARMC9-like</fullName>
    </submittedName>
</protein>
<dbReference type="PANTHER" id="PTHR14881">
    <property type="entry name" value="LISH DOMAIN-CONTAINING PROTEIN ARMC9"/>
    <property type="match status" value="1"/>
</dbReference>
<evidence type="ECO:0000313" key="2">
    <source>
        <dbReference type="Proteomes" id="UP000515163"/>
    </source>
</evidence>
<dbReference type="InParanoid" id="A0A6P8HBU5"/>
<dbReference type="GO" id="GO:0036064">
    <property type="term" value="C:ciliary basal body"/>
    <property type="evidence" value="ECO:0007669"/>
    <property type="project" value="InterPro"/>
</dbReference>
<dbReference type="InterPro" id="IPR056327">
    <property type="entry name" value="ARMC9_CTLH-like_dom"/>
</dbReference>
<dbReference type="GO" id="GO:0060271">
    <property type="term" value="P:cilium assembly"/>
    <property type="evidence" value="ECO:0007669"/>
    <property type="project" value="InterPro"/>
</dbReference>